<evidence type="ECO:0000313" key="14">
    <source>
        <dbReference type="Proteomes" id="UP000231962"/>
    </source>
</evidence>
<dbReference type="Gene3D" id="3.30.565.10">
    <property type="entry name" value="Histidine kinase-like ATPase, C-terminal domain"/>
    <property type="match status" value="1"/>
</dbReference>
<dbReference type="GO" id="GO:0004673">
    <property type="term" value="F:protein histidine kinase activity"/>
    <property type="evidence" value="ECO:0007669"/>
    <property type="project" value="UniProtKB-EC"/>
</dbReference>
<gene>
    <name evidence="12" type="ORF">CH360_06025</name>
    <name evidence="13" type="ORF">CH373_05605</name>
</gene>
<dbReference type="CDD" id="cd00130">
    <property type="entry name" value="PAS"/>
    <property type="match status" value="2"/>
</dbReference>
<dbReference type="InterPro" id="IPR000014">
    <property type="entry name" value="PAS"/>
</dbReference>
<dbReference type="InterPro" id="IPR011495">
    <property type="entry name" value="Sig_transdc_His_kin_sub2_dim/P"/>
</dbReference>
<dbReference type="GO" id="GO:0005524">
    <property type="term" value="F:ATP binding"/>
    <property type="evidence" value="ECO:0007669"/>
    <property type="project" value="UniProtKB-KW"/>
</dbReference>
<dbReference type="Pfam" id="PF13426">
    <property type="entry name" value="PAS_9"/>
    <property type="match status" value="1"/>
</dbReference>
<name>A0A2M9ZQL8_9LEPT</name>
<evidence type="ECO:0000256" key="3">
    <source>
        <dbReference type="ARBA" id="ARBA00022553"/>
    </source>
</evidence>
<keyword evidence="14" id="KW-1185">Reference proteome</keyword>
<dbReference type="PANTHER" id="PTHR41523:SF8">
    <property type="entry name" value="ETHYLENE RESPONSE SENSOR PROTEIN"/>
    <property type="match status" value="1"/>
</dbReference>
<dbReference type="RefSeq" id="WP_100713110.1">
    <property type="nucleotide sequence ID" value="NZ_NPDY01000003.1"/>
</dbReference>
<proteinExistence type="predicted"/>
<dbReference type="PANTHER" id="PTHR41523">
    <property type="entry name" value="TWO-COMPONENT SYSTEM SENSOR PROTEIN"/>
    <property type="match status" value="1"/>
</dbReference>
<dbReference type="InterPro" id="IPR003594">
    <property type="entry name" value="HATPase_dom"/>
</dbReference>
<dbReference type="InterPro" id="IPR013656">
    <property type="entry name" value="PAS_4"/>
</dbReference>
<keyword evidence="7" id="KW-0067">ATP-binding</keyword>
<dbReference type="EC" id="2.7.13.3" evidence="2"/>
<protein>
    <recommendedName>
        <fullName evidence="2">histidine kinase</fullName>
        <ecNumber evidence="2">2.7.13.3</ecNumber>
    </recommendedName>
</protein>
<feature type="domain" description="PAS" evidence="10">
    <location>
        <begin position="175"/>
        <end position="245"/>
    </location>
</feature>
<evidence type="ECO:0000256" key="7">
    <source>
        <dbReference type="ARBA" id="ARBA00022840"/>
    </source>
</evidence>
<dbReference type="PROSITE" id="PS50112">
    <property type="entry name" value="PAS"/>
    <property type="match status" value="1"/>
</dbReference>
<reference evidence="14 15" key="1">
    <citation type="submission" date="2017-07" db="EMBL/GenBank/DDBJ databases">
        <title>Leptospira spp. isolated from tropical soils.</title>
        <authorList>
            <person name="Thibeaux R."/>
            <person name="Iraola G."/>
            <person name="Ferres I."/>
            <person name="Bierque E."/>
            <person name="Girault D."/>
            <person name="Soupe-Gilbert M.-E."/>
            <person name="Picardeau M."/>
            <person name="Goarant C."/>
        </authorList>
    </citation>
    <scope>NUCLEOTIDE SEQUENCE [LARGE SCALE GENOMIC DNA]</scope>
    <source>
        <strain evidence="13 15">FH1-B-B1</strain>
        <strain evidence="12 14">FH1-B-C1</strain>
    </source>
</reference>
<organism evidence="13 15">
    <name type="scientific">Leptospira perolatii</name>
    <dbReference type="NCBI Taxonomy" id="2023191"/>
    <lineage>
        <taxon>Bacteria</taxon>
        <taxon>Pseudomonadati</taxon>
        <taxon>Spirochaetota</taxon>
        <taxon>Spirochaetia</taxon>
        <taxon>Leptospirales</taxon>
        <taxon>Leptospiraceae</taxon>
        <taxon>Leptospira</taxon>
    </lineage>
</organism>
<dbReference type="InterPro" id="IPR035965">
    <property type="entry name" value="PAS-like_dom_sf"/>
</dbReference>
<evidence type="ECO:0000259" key="9">
    <source>
        <dbReference type="PROSITE" id="PS50109"/>
    </source>
</evidence>
<dbReference type="EMBL" id="NPDZ01000002">
    <property type="protein sequence ID" value="PJZ74378.1"/>
    <property type="molecule type" value="Genomic_DNA"/>
</dbReference>
<feature type="domain" description="PAC" evidence="11">
    <location>
        <begin position="249"/>
        <end position="299"/>
    </location>
</feature>
<evidence type="ECO:0000313" key="12">
    <source>
        <dbReference type="EMBL" id="PJZ70542.1"/>
    </source>
</evidence>
<dbReference type="Gene3D" id="3.30.450.20">
    <property type="entry name" value="PAS domain"/>
    <property type="match status" value="3"/>
</dbReference>
<dbReference type="PROSITE" id="PS50113">
    <property type="entry name" value="PAC"/>
    <property type="match status" value="1"/>
</dbReference>
<dbReference type="OrthoDB" id="9767435at2"/>
<dbReference type="Pfam" id="PF07568">
    <property type="entry name" value="HisKA_2"/>
    <property type="match status" value="1"/>
</dbReference>
<evidence type="ECO:0000256" key="1">
    <source>
        <dbReference type="ARBA" id="ARBA00000085"/>
    </source>
</evidence>
<evidence type="ECO:0000256" key="4">
    <source>
        <dbReference type="ARBA" id="ARBA00022679"/>
    </source>
</evidence>
<keyword evidence="6 13" id="KW-0418">Kinase</keyword>
<dbReference type="Proteomes" id="UP000231990">
    <property type="component" value="Unassembled WGS sequence"/>
</dbReference>
<dbReference type="InterPro" id="IPR005467">
    <property type="entry name" value="His_kinase_dom"/>
</dbReference>
<dbReference type="EMBL" id="NPDY01000003">
    <property type="protein sequence ID" value="PJZ70542.1"/>
    <property type="molecule type" value="Genomic_DNA"/>
</dbReference>
<evidence type="ECO:0000256" key="8">
    <source>
        <dbReference type="ARBA" id="ARBA00023026"/>
    </source>
</evidence>
<comment type="caution">
    <text evidence="13">The sequence shown here is derived from an EMBL/GenBank/DDBJ whole genome shotgun (WGS) entry which is preliminary data.</text>
</comment>
<sequence length="640" mass="72893">MNIGRIGGWFRERLLSSKRKNELNFAEQEFELFHSIALRSKNQIALRDQLENIQTLLGATEDWVLLLDKSGKIQFINASGKQEIYRRFGIQLSPGAKFWEAILKEQREVFQTLFQQAVSGRKVKWHFTKLFPTEEQLELEASFVSLKKTGHISQIALFLRDVTVRTIWANALLSSEEKYRRLVEVCPDGIGLHSEGKLAYLNQAGLKILGYTELGEVEGKSIMDFIHPEFRASVLERVSRALSSDRALETAEEKLLSKDGNTILAEVTGVAFENSGKKVMQVMFRDISERKKSEQELSELRKKLVSANDRLRGIIEGARDAICAVDMDMRIIACNTAFEILVWKLYGKKISVGDRISDAAIHNQNERKMIIENWSRALRGEVFRLERRVSGIVTSDSVFEINYSSIRDQNHNLIGAAQIIRDVTDRYNYEETLRISLNEKEVMLKEIHHRVKNNLQVISSLLSLQTEFTDDPKLISVLKECERRILSMALVHKELYQNDSISDADFREYLNNLLVALIQSFGASRKVSYRIYSDEIKLHLDHAIPLALVLNELVSNSLKYAFPGEKTGKIEIQIERLDGKLVLNVSDDGVGFPKGFDIFHSESLGLQLVGMLLGKLKANWRLEPSKSGVSIQIEVPLPRA</sequence>
<dbReference type="InterPro" id="IPR000700">
    <property type="entry name" value="PAS-assoc_C"/>
</dbReference>
<comment type="catalytic activity">
    <reaction evidence="1">
        <text>ATP + protein L-histidine = ADP + protein N-phospho-L-histidine.</text>
        <dbReference type="EC" id="2.7.13.3"/>
    </reaction>
</comment>
<dbReference type="PROSITE" id="PS50109">
    <property type="entry name" value="HIS_KIN"/>
    <property type="match status" value="1"/>
</dbReference>
<keyword evidence="8" id="KW-0843">Virulence</keyword>
<dbReference type="AlphaFoldDB" id="A0A2M9ZQL8"/>
<feature type="domain" description="Histidine kinase" evidence="9">
    <location>
        <begin position="446"/>
        <end position="639"/>
    </location>
</feature>
<evidence type="ECO:0000259" key="10">
    <source>
        <dbReference type="PROSITE" id="PS50112"/>
    </source>
</evidence>
<evidence type="ECO:0000256" key="2">
    <source>
        <dbReference type="ARBA" id="ARBA00012438"/>
    </source>
</evidence>
<dbReference type="SMART" id="SM00091">
    <property type="entry name" value="PAS"/>
    <property type="match status" value="3"/>
</dbReference>
<keyword evidence="3" id="KW-0597">Phosphoprotein</keyword>
<evidence type="ECO:0000313" key="13">
    <source>
        <dbReference type="EMBL" id="PJZ74378.1"/>
    </source>
</evidence>
<keyword evidence="5" id="KW-0547">Nucleotide-binding</keyword>
<dbReference type="Pfam" id="PF02518">
    <property type="entry name" value="HATPase_c"/>
    <property type="match status" value="1"/>
</dbReference>
<evidence type="ECO:0000256" key="5">
    <source>
        <dbReference type="ARBA" id="ARBA00022741"/>
    </source>
</evidence>
<evidence type="ECO:0000256" key="6">
    <source>
        <dbReference type="ARBA" id="ARBA00022777"/>
    </source>
</evidence>
<dbReference type="NCBIfam" id="TIGR00229">
    <property type="entry name" value="sensory_box"/>
    <property type="match status" value="2"/>
</dbReference>
<accession>A0A2M9ZQL8</accession>
<dbReference type="Proteomes" id="UP000231962">
    <property type="component" value="Unassembled WGS sequence"/>
</dbReference>
<keyword evidence="4" id="KW-0808">Transferase</keyword>
<evidence type="ECO:0000313" key="15">
    <source>
        <dbReference type="Proteomes" id="UP000231990"/>
    </source>
</evidence>
<dbReference type="SUPFAM" id="SSF55874">
    <property type="entry name" value="ATPase domain of HSP90 chaperone/DNA topoisomerase II/histidine kinase"/>
    <property type="match status" value="1"/>
</dbReference>
<dbReference type="InterPro" id="IPR036890">
    <property type="entry name" value="HATPase_C_sf"/>
</dbReference>
<evidence type="ECO:0000259" key="11">
    <source>
        <dbReference type="PROSITE" id="PS50113"/>
    </source>
</evidence>
<dbReference type="Pfam" id="PF08448">
    <property type="entry name" value="PAS_4"/>
    <property type="match status" value="1"/>
</dbReference>
<dbReference type="SMART" id="SM00387">
    <property type="entry name" value="HATPase_c"/>
    <property type="match status" value="1"/>
</dbReference>
<dbReference type="SUPFAM" id="SSF55785">
    <property type="entry name" value="PYP-like sensor domain (PAS domain)"/>
    <property type="match status" value="3"/>
</dbReference>